<dbReference type="Pfam" id="PF02566">
    <property type="entry name" value="OsmC"/>
    <property type="match status" value="1"/>
</dbReference>
<dbReference type="InterPro" id="IPR052924">
    <property type="entry name" value="OsmC/Ohr_hydroprdx_reductase"/>
</dbReference>
<sequence length="146" mass="16235">MSKKMTFQVTGKTENMRADLHSNQHQITIDEPAEMGGTDKGQDPMSNLLASLAGCENVIANMVAKEMDFDLQSIEFDVHGELDPRGLMGDKNVRPYFEKVQVNAKVSTEESQERIDELKEKTDARCPVFTTLKAAGVDLDANWTKA</sequence>
<dbReference type="PANTHER" id="PTHR35368">
    <property type="entry name" value="HYDROPEROXIDE REDUCTASE"/>
    <property type="match status" value="1"/>
</dbReference>
<dbReference type="EMBL" id="PDOD01000001">
    <property type="protein sequence ID" value="PYZ95200.1"/>
    <property type="molecule type" value="Genomic_DNA"/>
</dbReference>
<dbReference type="OrthoDB" id="1433018at2"/>
<proteinExistence type="predicted"/>
<organism evidence="1 2">
    <name type="scientific">Salipaludibacillus keqinensis</name>
    <dbReference type="NCBI Taxonomy" id="2045207"/>
    <lineage>
        <taxon>Bacteria</taxon>
        <taxon>Bacillati</taxon>
        <taxon>Bacillota</taxon>
        <taxon>Bacilli</taxon>
        <taxon>Bacillales</taxon>
        <taxon>Bacillaceae</taxon>
    </lineage>
</organism>
<dbReference type="InterPro" id="IPR036102">
    <property type="entry name" value="OsmC/Ohrsf"/>
</dbReference>
<dbReference type="InterPro" id="IPR015946">
    <property type="entry name" value="KH_dom-like_a/b"/>
</dbReference>
<dbReference type="AlphaFoldDB" id="A0A323TKR6"/>
<dbReference type="SUPFAM" id="SSF82784">
    <property type="entry name" value="OsmC-like"/>
    <property type="match status" value="1"/>
</dbReference>
<dbReference type="Gene3D" id="3.30.300.20">
    <property type="match status" value="1"/>
</dbReference>
<gene>
    <name evidence="1" type="ORF">CR194_06705</name>
</gene>
<dbReference type="RefSeq" id="WP_110608835.1">
    <property type="nucleotide sequence ID" value="NZ_PDOD01000001.1"/>
</dbReference>
<comment type="caution">
    <text evidence="1">The sequence shown here is derived from an EMBL/GenBank/DDBJ whole genome shotgun (WGS) entry which is preliminary data.</text>
</comment>
<accession>A0A323TKR6</accession>
<evidence type="ECO:0000313" key="1">
    <source>
        <dbReference type="EMBL" id="PYZ95200.1"/>
    </source>
</evidence>
<protein>
    <submittedName>
        <fullName evidence="1">Osmotically inducible protein C</fullName>
    </submittedName>
</protein>
<dbReference type="InterPro" id="IPR003718">
    <property type="entry name" value="OsmC/Ohr_fam"/>
</dbReference>
<keyword evidence="2" id="KW-1185">Reference proteome</keyword>
<dbReference type="PANTHER" id="PTHR35368:SF1">
    <property type="entry name" value="HYDROPEROXIDE REDUCTASE"/>
    <property type="match status" value="1"/>
</dbReference>
<evidence type="ECO:0000313" key="2">
    <source>
        <dbReference type="Proteomes" id="UP000248214"/>
    </source>
</evidence>
<name>A0A323TKR6_9BACI</name>
<dbReference type="Proteomes" id="UP000248214">
    <property type="component" value="Unassembled WGS sequence"/>
</dbReference>
<reference evidence="1 2" key="1">
    <citation type="submission" date="2017-10" db="EMBL/GenBank/DDBJ databases">
        <title>Bacillus sp. nov., a halophilic bacterium isolated from a Keqin Lake.</title>
        <authorList>
            <person name="Wang H."/>
        </authorList>
    </citation>
    <scope>NUCLEOTIDE SEQUENCE [LARGE SCALE GENOMIC DNA]</scope>
    <source>
        <strain evidence="1 2">KQ-12</strain>
    </source>
</reference>